<dbReference type="Proteomes" id="UP000800036">
    <property type="component" value="Unassembled WGS sequence"/>
</dbReference>
<sequence>MYPAVQGRPVHFHVGQAQMPYDVHSLVLSADSPACKTLLARPLKAPIALPTVSPDDFAALTKWLYEHAPPVFDSSADLSSLCKLWVSAMALGLWQKANTLMRLGMVAAMPSDVLCSIDVVRWVFANTPSSSPLRDYIIAIFVQRSKPDRSFLLQHSPVDGEICSKFNAFAKKFQMARHKFAVSKDQGPWGTDENGFPTFDYKKVLALKGEQEPLPLPPYLVWDEKAVELPDCFFIFPGTLTYVEGLAAVLK</sequence>
<protein>
    <recommendedName>
        <fullName evidence="3">BTB domain-containing protein</fullName>
    </recommendedName>
</protein>
<accession>A0A6A5VF68</accession>
<dbReference type="EMBL" id="ML976667">
    <property type="protein sequence ID" value="KAF1976143.1"/>
    <property type="molecule type" value="Genomic_DNA"/>
</dbReference>
<evidence type="ECO:0008006" key="3">
    <source>
        <dbReference type="Google" id="ProtNLM"/>
    </source>
</evidence>
<dbReference type="InterPro" id="IPR011333">
    <property type="entry name" value="SKP1/BTB/POZ_sf"/>
</dbReference>
<gene>
    <name evidence="1" type="ORF">BU23DRAFT_551635</name>
</gene>
<name>A0A6A5VF68_9PLEO</name>
<keyword evidence="2" id="KW-1185">Reference proteome</keyword>
<dbReference type="CDD" id="cd18186">
    <property type="entry name" value="BTB_POZ_ZBTB_KLHL-like"/>
    <property type="match status" value="1"/>
</dbReference>
<reference evidence="1" key="1">
    <citation type="journal article" date="2020" name="Stud. Mycol.">
        <title>101 Dothideomycetes genomes: a test case for predicting lifestyles and emergence of pathogens.</title>
        <authorList>
            <person name="Haridas S."/>
            <person name="Albert R."/>
            <person name="Binder M."/>
            <person name="Bloem J."/>
            <person name="Labutti K."/>
            <person name="Salamov A."/>
            <person name="Andreopoulos B."/>
            <person name="Baker S."/>
            <person name="Barry K."/>
            <person name="Bills G."/>
            <person name="Bluhm B."/>
            <person name="Cannon C."/>
            <person name="Castanera R."/>
            <person name="Culley D."/>
            <person name="Daum C."/>
            <person name="Ezra D."/>
            <person name="Gonzalez J."/>
            <person name="Henrissat B."/>
            <person name="Kuo A."/>
            <person name="Liang C."/>
            <person name="Lipzen A."/>
            <person name="Lutzoni F."/>
            <person name="Magnuson J."/>
            <person name="Mondo S."/>
            <person name="Nolan M."/>
            <person name="Ohm R."/>
            <person name="Pangilinan J."/>
            <person name="Park H.-J."/>
            <person name="Ramirez L."/>
            <person name="Alfaro M."/>
            <person name="Sun H."/>
            <person name="Tritt A."/>
            <person name="Yoshinaga Y."/>
            <person name="Zwiers L.-H."/>
            <person name="Turgeon B."/>
            <person name="Goodwin S."/>
            <person name="Spatafora J."/>
            <person name="Crous P."/>
            <person name="Grigoriev I."/>
        </authorList>
    </citation>
    <scope>NUCLEOTIDE SEQUENCE</scope>
    <source>
        <strain evidence="1">CBS 107.79</strain>
    </source>
</reference>
<dbReference type="Gene3D" id="3.30.710.10">
    <property type="entry name" value="Potassium Channel Kv1.1, Chain A"/>
    <property type="match status" value="1"/>
</dbReference>
<evidence type="ECO:0000313" key="2">
    <source>
        <dbReference type="Proteomes" id="UP000800036"/>
    </source>
</evidence>
<organism evidence="1 2">
    <name type="scientific">Bimuria novae-zelandiae CBS 107.79</name>
    <dbReference type="NCBI Taxonomy" id="1447943"/>
    <lineage>
        <taxon>Eukaryota</taxon>
        <taxon>Fungi</taxon>
        <taxon>Dikarya</taxon>
        <taxon>Ascomycota</taxon>
        <taxon>Pezizomycotina</taxon>
        <taxon>Dothideomycetes</taxon>
        <taxon>Pleosporomycetidae</taxon>
        <taxon>Pleosporales</taxon>
        <taxon>Massarineae</taxon>
        <taxon>Didymosphaeriaceae</taxon>
        <taxon>Bimuria</taxon>
    </lineage>
</organism>
<dbReference type="AlphaFoldDB" id="A0A6A5VF68"/>
<dbReference type="OrthoDB" id="194443at2759"/>
<proteinExistence type="predicted"/>
<evidence type="ECO:0000313" key="1">
    <source>
        <dbReference type="EMBL" id="KAF1976143.1"/>
    </source>
</evidence>